<evidence type="ECO:0000313" key="3">
    <source>
        <dbReference type="Proteomes" id="UP000317716"/>
    </source>
</evidence>
<organism evidence="2 3">
    <name type="scientific">Eiseniibacteriota bacterium</name>
    <dbReference type="NCBI Taxonomy" id="2212470"/>
    <lineage>
        <taxon>Bacteria</taxon>
        <taxon>Candidatus Eiseniibacteriota</taxon>
    </lineage>
</organism>
<dbReference type="AlphaFoldDB" id="A0A538STS8"/>
<dbReference type="EMBL" id="VBOS01000247">
    <property type="protein sequence ID" value="TMQ54787.1"/>
    <property type="molecule type" value="Genomic_DNA"/>
</dbReference>
<name>A0A538STS8_UNCEI</name>
<dbReference type="Proteomes" id="UP000317716">
    <property type="component" value="Unassembled WGS sequence"/>
</dbReference>
<sequence length="512" mass="58355">MSSAIQKRAARCKRRIRRRLRRRNWAAQLEPMFRGRNLHYQGSDRLRGLAAGGIGAMHLLAQRTGLTAAIDESLQLLKVHQPYHESDHVLNLAYNILCGGKTLEDLEQRRQDEVYLDALGARVIPDPTTAGDFCRRFRAAAQVEELMAAIDRVRLKVWRQQPAEFFAEAIVEADGTLAPTSGECKAGMGISYHGVWGYHPLVVTLANTGEPLYLVNRSGNRPSHEGAAERFDQAIALCREGGFERILLRGDTDFSSTRHLDRWDGEGVRFLFGIDAMPKLVEIAAGLSGRAWKRLQRPAKYAVQTETRARPENIKQQVVVERGFRNLRLQSEEVAEFAYQPGACRRPYRVVVVRKNLSVEAGEWVLFDDVRYLFYLTNDEDAPAEELVFLANDRCNQENLIAQLKNGVHALRMPVGTLVSNWAYMVMASLAWTLKAWFALLLPESGRWGEQNAAEKRQVLRMEFRTFQQAFIAMPCQIIRAGRRIVYRLLAWNPWQRVFLRGVEALRLPLRC</sequence>
<proteinExistence type="predicted"/>
<comment type="caution">
    <text evidence="2">The sequence shown here is derived from an EMBL/GenBank/DDBJ whole genome shotgun (WGS) entry which is preliminary data.</text>
</comment>
<evidence type="ECO:0000313" key="2">
    <source>
        <dbReference type="EMBL" id="TMQ54787.1"/>
    </source>
</evidence>
<dbReference type="InterPro" id="IPR047960">
    <property type="entry name" value="Transpos_IS1380"/>
</dbReference>
<feature type="domain" description="Transposase DDE" evidence="1">
    <location>
        <begin position="52"/>
        <end position="507"/>
    </location>
</feature>
<dbReference type="NCBIfam" id="NF033539">
    <property type="entry name" value="transpos_IS1380"/>
    <property type="match status" value="1"/>
</dbReference>
<accession>A0A538STS8</accession>
<reference evidence="2 3" key="1">
    <citation type="journal article" date="2019" name="Nat. Microbiol.">
        <title>Mediterranean grassland soil C-N compound turnover is dependent on rainfall and depth, and is mediated by genomically divergent microorganisms.</title>
        <authorList>
            <person name="Diamond S."/>
            <person name="Andeer P.F."/>
            <person name="Li Z."/>
            <person name="Crits-Christoph A."/>
            <person name="Burstein D."/>
            <person name="Anantharaman K."/>
            <person name="Lane K.R."/>
            <person name="Thomas B.C."/>
            <person name="Pan C."/>
            <person name="Northen T.R."/>
            <person name="Banfield J.F."/>
        </authorList>
    </citation>
    <scope>NUCLEOTIDE SEQUENCE [LARGE SCALE GENOMIC DNA]</scope>
    <source>
        <strain evidence="2">WS_2</strain>
    </source>
</reference>
<protein>
    <submittedName>
        <fullName evidence="2">IS1380 family transposase</fullName>
    </submittedName>
</protein>
<gene>
    <name evidence="2" type="ORF">E6K72_07310</name>
</gene>
<evidence type="ECO:0000259" key="1">
    <source>
        <dbReference type="Pfam" id="PF13701"/>
    </source>
</evidence>
<dbReference type="InterPro" id="IPR025668">
    <property type="entry name" value="Tnp_DDE_dom"/>
</dbReference>
<dbReference type="Pfam" id="PF13701">
    <property type="entry name" value="DDE_Tnp_1_4"/>
    <property type="match status" value="1"/>
</dbReference>